<accession>A0A0K2V7R1</accession>
<name>A0A0K2V7R1_LEPSM</name>
<dbReference type="EMBL" id="HACA01029168">
    <property type="protein sequence ID" value="CDW46529.1"/>
    <property type="molecule type" value="Transcribed_RNA"/>
</dbReference>
<feature type="non-terminal residue" evidence="1">
    <location>
        <position position="1"/>
    </location>
</feature>
<protein>
    <submittedName>
        <fullName evidence="1">Uncharacterized protein</fullName>
    </submittedName>
</protein>
<reference evidence="1" key="1">
    <citation type="submission" date="2014-05" db="EMBL/GenBank/DDBJ databases">
        <authorList>
            <person name="Chronopoulou M."/>
        </authorList>
    </citation>
    <scope>NUCLEOTIDE SEQUENCE</scope>
    <source>
        <tissue evidence="1">Whole organism</tissue>
    </source>
</reference>
<proteinExistence type="predicted"/>
<organism evidence="1">
    <name type="scientific">Lepeophtheirus salmonis</name>
    <name type="common">Salmon louse</name>
    <name type="synonym">Caligus salmonis</name>
    <dbReference type="NCBI Taxonomy" id="72036"/>
    <lineage>
        <taxon>Eukaryota</taxon>
        <taxon>Metazoa</taxon>
        <taxon>Ecdysozoa</taxon>
        <taxon>Arthropoda</taxon>
        <taxon>Crustacea</taxon>
        <taxon>Multicrustacea</taxon>
        <taxon>Hexanauplia</taxon>
        <taxon>Copepoda</taxon>
        <taxon>Siphonostomatoida</taxon>
        <taxon>Caligidae</taxon>
        <taxon>Lepeophtheirus</taxon>
    </lineage>
</organism>
<dbReference type="AlphaFoldDB" id="A0A0K2V7R1"/>
<evidence type="ECO:0000313" key="1">
    <source>
        <dbReference type="EMBL" id="CDW46529.1"/>
    </source>
</evidence>
<sequence length="74" mass="8076">LSLLKFFGSEVVSFDFSADAFVWLVLDFPLKDSSCVLFGDLQDSVLTSLFLGDFSVLGLDLLPDLLSKIGLLSE</sequence>